<dbReference type="Proteomes" id="UP000664859">
    <property type="component" value="Unassembled WGS sequence"/>
</dbReference>
<comment type="caution">
    <text evidence="2">The sequence shown here is derived from an EMBL/GenBank/DDBJ whole genome shotgun (WGS) entry which is preliminary data.</text>
</comment>
<feature type="signal peptide" evidence="1">
    <location>
        <begin position="1"/>
        <end position="19"/>
    </location>
</feature>
<name>A0A836CB70_9STRA</name>
<evidence type="ECO:0000313" key="3">
    <source>
        <dbReference type="Proteomes" id="UP000664859"/>
    </source>
</evidence>
<keyword evidence="3" id="KW-1185">Reference proteome</keyword>
<evidence type="ECO:0000256" key="1">
    <source>
        <dbReference type="SAM" id="SignalP"/>
    </source>
</evidence>
<gene>
    <name evidence="2" type="ORF">JKP88DRAFT_264409</name>
</gene>
<reference evidence="2" key="1">
    <citation type="submission" date="2021-02" db="EMBL/GenBank/DDBJ databases">
        <title>First Annotated Genome of the Yellow-green Alga Tribonema minus.</title>
        <authorList>
            <person name="Mahan K.M."/>
        </authorList>
    </citation>
    <scope>NUCLEOTIDE SEQUENCE</scope>
    <source>
        <strain evidence="2">UTEX B ZZ1240</strain>
    </source>
</reference>
<feature type="chain" id="PRO_5032306230" evidence="1">
    <location>
        <begin position="20"/>
        <end position="169"/>
    </location>
</feature>
<organism evidence="2 3">
    <name type="scientific">Tribonema minus</name>
    <dbReference type="NCBI Taxonomy" id="303371"/>
    <lineage>
        <taxon>Eukaryota</taxon>
        <taxon>Sar</taxon>
        <taxon>Stramenopiles</taxon>
        <taxon>Ochrophyta</taxon>
        <taxon>PX clade</taxon>
        <taxon>Xanthophyceae</taxon>
        <taxon>Tribonematales</taxon>
        <taxon>Tribonemataceae</taxon>
        <taxon>Tribonema</taxon>
    </lineage>
</organism>
<keyword evidence="1" id="KW-0732">Signal</keyword>
<evidence type="ECO:0000313" key="2">
    <source>
        <dbReference type="EMBL" id="KAG5179082.1"/>
    </source>
</evidence>
<protein>
    <submittedName>
        <fullName evidence="2">Uncharacterized protein</fullName>
    </submittedName>
</protein>
<dbReference type="AlphaFoldDB" id="A0A836CB70"/>
<dbReference type="EMBL" id="JAFCMP010000501">
    <property type="protein sequence ID" value="KAG5179082.1"/>
    <property type="molecule type" value="Genomic_DNA"/>
</dbReference>
<accession>A0A836CB70</accession>
<proteinExistence type="predicted"/>
<sequence length="169" mass="17475">MAFLRTASLLALAACAVTATYQGEPTVVAGTPFPNIGVYVDGAFSLAGYTVQFLQDDGTPGAETGHYLTHTCDPSAPGAYYAVYESVFTALSADGLSVVSTSPTTLYCEHGHFSYAADSSLQVTFAAIPADVTTYCPSVEMDPTAFKTSTRLAALPGTPTGEFCGLVVS</sequence>